<dbReference type="InterPro" id="IPR010982">
    <property type="entry name" value="Lambda_DNA-bd_dom_sf"/>
</dbReference>
<organism evidence="1 2">
    <name type="scientific">Serratia fonticola</name>
    <dbReference type="NCBI Taxonomy" id="47917"/>
    <lineage>
        <taxon>Bacteria</taxon>
        <taxon>Pseudomonadati</taxon>
        <taxon>Pseudomonadota</taxon>
        <taxon>Gammaproteobacteria</taxon>
        <taxon>Enterobacterales</taxon>
        <taxon>Yersiniaceae</taxon>
        <taxon>Serratia</taxon>
    </lineage>
</organism>
<dbReference type="SUPFAM" id="SSF53822">
    <property type="entry name" value="Periplasmic binding protein-like I"/>
    <property type="match status" value="1"/>
</dbReference>
<dbReference type="InterPro" id="IPR000843">
    <property type="entry name" value="HTH_LacI"/>
</dbReference>
<dbReference type="EMBL" id="LR134492">
    <property type="protein sequence ID" value="VEI73187.1"/>
    <property type="molecule type" value="Genomic_DNA"/>
</dbReference>
<dbReference type="SMART" id="SM00354">
    <property type="entry name" value="HTH_LACI"/>
    <property type="match status" value="1"/>
</dbReference>
<dbReference type="CDD" id="cd01392">
    <property type="entry name" value="HTH_LacI"/>
    <property type="match status" value="1"/>
</dbReference>
<dbReference type="InterPro" id="IPR028082">
    <property type="entry name" value="Peripla_BP_I"/>
</dbReference>
<dbReference type="Gene3D" id="1.10.260.40">
    <property type="entry name" value="lambda repressor-like DNA-binding domains"/>
    <property type="match status" value="1"/>
</dbReference>
<sequence length="339" mass="36873">MSIGRKRRSTGRVTLADVAQLAGVGTMTVSRALRTPEQVSDKLREKIESAVSELGYLPNLAASSLASASSYTIAMVVPSFSESGCADMFAGLQRVLQPAGYQIMLAESQHHIEREETLLETLLSYNLAAAVLLSIEHSENTRQALTAANIPVVEIGAIRTDPIDINIGIDYVAAMYQLTQTVIASGYQNVGLLCANQEQWIFQQHLQGWHKALLQNHMSPHRVINAAQPASFSLGAQQLPEFLLAWPELDALVCASDELACGALYECQRRRIKVPEQLAIVGFGNSEVSQVCQPPLTTMTVPHKEIGIQAGKALLARLNDQPWQPEGSIPSTLCRRSSC</sequence>
<dbReference type="InterPro" id="IPR046335">
    <property type="entry name" value="LacI/GalR-like_sensor"/>
</dbReference>
<dbReference type="CDD" id="cd01575">
    <property type="entry name" value="PBP1_GntR"/>
    <property type="match status" value="1"/>
</dbReference>
<evidence type="ECO:0000313" key="2">
    <source>
        <dbReference type="Proteomes" id="UP000270487"/>
    </source>
</evidence>
<dbReference type="PROSITE" id="PS00356">
    <property type="entry name" value="HTH_LACI_1"/>
    <property type="match status" value="1"/>
</dbReference>
<dbReference type="GeneID" id="30323588"/>
<dbReference type="PROSITE" id="PS50932">
    <property type="entry name" value="HTH_LACI_2"/>
    <property type="match status" value="1"/>
</dbReference>
<dbReference type="AlphaFoldDB" id="A0A0F7D3C5"/>
<dbReference type="Pfam" id="PF13377">
    <property type="entry name" value="Peripla_BP_3"/>
    <property type="match status" value="1"/>
</dbReference>
<dbReference type="SUPFAM" id="SSF47413">
    <property type="entry name" value="lambda repressor-like DNA-binding domains"/>
    <property type="match status" value="1"/>
</dbReference>
<dbReference type="STRING" id="47917.AV650_21400"/>
<accession>A0A0F7D3C5</accession>
<evidence type="ECO:0000313" key="1">
    <source>
        <dbReference type="EMBL" id="VEI73187.1"/>
    </source>
</evidence>
<gene>
    <name evidence="1" type="primary">gntR_1</name>
    <name evidence="1" type="ORF">NCTC13193_04028</name>
</gene>
<protein>
    <submittedName>
        <fullName evidence="1">Gluconate utilization system GNT-I transcriptional repressor</fullName>
    </submittedName>
</protein>
<dbReference type="GO" id="GO:0003700">
    <property type="term" value="F:DNA-binding transcription factor activity"/>
    <property type="evidence" value="ECO:0007669"/>
    <property type="project" value="TreeGrafter"/>
</dbReference>
<dbReference type="GO" id="GO:0000976">
    <property type="term" value="F:transcription cis-regulatory region binding"/>
    <property type="evidence" value="ECO:0007669"/>
    <property type="project" value="TreeGrafter"/>
</dbReference>
<dbReference type="RefSeq" id="WP_046808384.1">
    <property type="nucleotide sequence ID" value="NZ_CAMISF010000002.1"/>
</dbReference>
<reference evidence="1 2" key="1">
    <citation type="submission" date="2018-12" db="EMBL/GenBank/DDBJ databases">
        <authorList>
            <consortium name="Pathogen Informatics"/>
        </authorList>
    </citation>
    <scope>NUCLEOTIDE SEQUENCE [LARGE SCALE GENOMIC DNA]</scope>
    <source>
        <strain evidence="1 2">NCTC13193</strain>
    </source>
</reference>
<dbReference type="Proteomes" id="UP000270487">
    <property type="component" value="Chromosome"/>
</dbReference>
<proteinExistence type="predicted"/>
<dbReference type="KEGG" id="sfw:WN53_25735"/>
<dbReference type="PANTHER" id="PTHR30146:SF33">
    <property type="entry name" value="TRANSCRIPTIONAL REGULATOR"/>
    <property type="match status" value="1"/>
</dbReference>
<dbReference type="PANTHER" id="PTHR30146">
    <property type="entry name" value="LACI-RELATED TRANSCRIPTIONAL REPRESSOR"/>
    <property type="match status" value="1"/>
</dbReference>
<dbReference type="Pfam" id="PF00356">
    <property type="entry name" value="LacI"/>
    <property type="match status" value="1"/>
</dbReference>
<name>A0A0F7D3C5_SERFO</name>
<dbReference type="Gene3D" id="3.40.50.2300">
    <property type="match status" value="2"/>
</dbReference>